<reference evidence="2 4" key="2">
    <citation type="journal article" date="2013" name="Nature">
        <title>Insights into bilaterian evolution from three spiralian genomes.</title>
        <authorList>
            <person name="Simakov O."/>
            <person name="Marletaz F."/>
            <person name="Cho S.J."/>
            <person name="Edsinger-Gonzales E."/>
            <person name="Havlak P."/>
            <person name="Hellsten U."/>
            <person name="Kuo D.H."/>
            <person name="Larsson T."/>
            <person name="Lv J."/>
            <person name="Arendt D."/>
            <person name="Savage R."/>
            <person name="Osoegawa K."/>
            <person name="de Jong P."/>
            <person name="Grimwood J."/>
            <person name="Chapman J.A."/>
            <person name="Shapiro H."/>
            <person name="Aerts A."/>
            <person name="Otillar R.P."/>
            <person name="Terry A.Y."/>
            <person name="Boore J.L."/>
            <person name="Grigoriev I.V."/>
            <person name="Lindberg D.R."/>
            <person name="Seaver E.C."/>
            <person name="Weisblat D.A."/>
            <person name="Putnam N.H."/>
            <person name="Rokhsar D.S."/>
        </authorList>
    </citation>
    <scope>NUCLEOTIDE SEQUENCE</scope>
    <source>
        <strain evidence="2 4">I ESC-2004</strain>
    </source>
</reference>
<proteinExistence type="predicted"/>
<dbReference type="OrthoDB" id="10033651at2759"/>
<keyword evidence="4" id="KW-1185">Reference proteome</keyword>
<feature type="region of interest" description="Disordered" evidence="1">
    <location>
        <begin position="100"/>
        <end position="136"/>
    </location>
</feature>
<dbReference type="EMBL" id="KB303531">
    <property type="protein sequence ID" value="ELU03036.1"/>
    <property type="molecule type" value="Genomic_DNA"/>
</dbReference>
<name>R7UA98_CAPTE</name>
<dbReference type="AlphaFoldDB" id="R7UA98"/>
<dbReference type="EMBL" id="AMQN01024718">
    <property type="status" value="NOT_ANNOTATED_CDS"/>
    <property type="molecule type" value="Genomic_DNA"/>
</dbReference>
<evidence type="ECO:0000313" key="2">
    <source>
        <dbReference type="EMBL" id="ELU03036.1"/>
    </source>
</evidence>
<gene>
    <name evidence="2" type="ORF">CAPTEDRAFT_205225</name>
</gene>
<protein>
    <submittedName>
        <fullName evidence="2 3">Uncharacterized protein</fullName>
    </submittedName>
</protein>
<evidence type="ECO:0000256" key="1">
    <source>
        <dbReference type="SAM" id="MobiDB-lite"/>
    </source>
</evidence>
<reference evidence="4" key="1">
    <citation type="submission" date="2012-12" db="EMBL/GenBank/DDBJ databases">
        <authorList>
            <person name="Hellsten U."/>
            <person name="Grimwood J."/>
            <person name="Chapman J.A."/>
            <person name="Shapiro H."/>
            <person name="Aerts A."/>
            <person name="Otillar R.P."/>
            <person name="Terry A.Y."/>
            <person name="Boore J.L."/>
            <person name="Simakov O."/>
            <person name="Marletaz F."/>
            <person name="Cho S.-J."/>
            <person name="Edsinger-Gonzales E."/>
            <person name="Havlak P."/>
            <person name="Kuo D.-H."/>
            <person name="Larsson T."/>
            <person name="Lv J."/>
            <person name="Arendt D."/>
            <person name="Savage R."/>
            <person name="Osoegawa K."/>
            <person name="de Jong P."/>
            <person name="Lindberg D.R."/>
            <person name="Seaver E.C."/>
            <person name="Weisblat D.A."/>
            <person name="Putnam N.H."/>
            <person name="Grigoriev I.V."/>
            <person name="Rokhsar D.S."/>
        </authorList>
    </citation>
    <scope>NUCLEOTIDE SEQUENCE</scope>
    <source>
        <strain evidence="4">I ESC-2004</strain>
    </source>
</reference>
<evidence type="ECO:0000313" key="4">
    <source>
        <dbReference type="Proteomes" id="UP000014760"/>
    </source>
</evidence>
<accession>R7UA98</accession>
<feature type="compositionally biased region" description="Polar residues" evidence="1">
    <location>
        <begin position="121"/>
        <end position="132"/>
    </location>
</feature>
<dbReference type="Proteomes" id="UP000014760">
    <property type="component" value="Unassembled WGS sequence"/>
</dbReference>
<reference evidence="3" key="3">
    <citation type="submission" date="2015-06" db="UniProtKB">
        <authorList>
            <consortium name="EnsemblMetazoa"/>
        </authorList>
    </citation>
    <scope>IDENTIFICATION</scope>
</reference>
<dbReference type="EMBL" id="AMQN01024719">
    <property type="status" value="NOT_ANNOTATED_CDS"/>
    <property type="molecule type" value="Genomic_DNA"/>
</dbReference>
<dbReference type="EnsemblMetazoa" id="CapteT205225">
    <property type="protein sequence ID" value="CapteP205225"/>
    <property type="gene ID" value="CapteG205225"/>
</dbReference>
<organism evidence="2">
    <name type="scientific">Capitella teleta</name>
    <name type="common">Polychaete worm</name>
    <dbReference type="NCBI Taxonomy" id="283909"/>
    <lineage>
        <taxon>Eukaryota</taxon>
        <taxon>Metazoa</taxon>
        <taxon>Spiralia</taxon>
        <taxon>Lophotrochozoa</taxon>
        <taxon>Annelida</taxon>
        <taxon>Polychaeta</taxon>
        <taxon>Sedentaria</taxon>
        <taxon>Scolecida</taxon>
        <taxon>Capitellidae</taxon>
        <taxon>Capitella</taxon>
    </lineage>
</organism>
<evidence type="ECO:0000313" key="3">
    <source>
        <dbReference type="EnsemblMetazoa" id="CapteP205225"/>
    </source>
</evidence>
<sequence>FAQNIIEGKPLKVLNIMAARKEIVTMLLDYTDITMLDEYCTYCCCMEDDGEDRLGPSEPLSSLPHRLGPSELPSLLLDRLGPICPVFNIFAQMVCKENGSPRAGDPLRSSAKPQNARPKDNQSYVPNENQRYTLPPLEKCGPHIYINGKKKKIK</sequence>
<dbReference type="HOGENOM" id="CLU_1708696_0_0_1"/>
<feature type="non-terminal residue" evidence="2">
    <location>
        <position position="1"/>
    </location>
</feature>